<dbReference type="SUPFAM" id="SSF69118">
    <property type="entry name" value="AhpD-like"/>
    <property type="match status" value="1"/>
</dbReference>
<name>A0A6J6UBB5_9ZZZZ</name>
<protein>
    <submittedName>
        <fullName evidence="2">Unannotated protein</fullName>
    </submittedName>
</protein>
<dbReference type="InterPro" id="IPR029032">
    <property type="entry name" value="AhpD-like"/>
</dbReference>
<evidence type="ECO:0000313" key="2">
    <source>
        <dbReference type="EMBL" id="CAB4757092.1"/>
    </source>
</evidence>
<feature type="region of interest" description="Disordered" evidence="1">
    <location>
        <begin position="1"/>
        <end position="21"/>
    </location>
</feature>
<proteinExistence type="predicted"/>
<reference evidence="2" key="1">
    <citation type="submission" date="2020-05" db="EMBL/GenBank/DDBJ databases">
        <authorList>
            <person name="Chiriac C."/>
            <person name="Salcher M."/>
            <person name="Ghai R."/>
            <person name="Kavagutti S V."/>
        </authorList>
    </citation>
    <scope>NUCLEOTIDE SEQUENCE</scope>
</reference>
<accession>A0A6J6UBB5</accession>
<feature type="compositionally biased region" description="Polar residues" evidence="1">
    <location>
        <begin position="1"/>
        <end position="16"/>
    </location>
</feature>
<dbReference type="EMBL" id="CAEZYZ010000194">
    <property type="protein sequence ID" value="CAB4757092.1"/>
    <property type="molecule type" value="Genomic_DNA"/>
</dbReference>
<sequence>MTTQPSDLTPQSSALTGSGRPVRVECGVDGRPLGRDPELVALLGEYQDTVVRSRHLDAITTELVRLRCARQHDCRICQTLRLADAADRGLDEGMAGKVDRYERSDLAERHKVALRIVDAFIWRPADMSDELVAQAHEQFTDAELAELLLDITKWSTQKIHVALGTDSADRLPVGESGVSYFTFDEAGRATGFTPTNAPAT</sequence>
<dbReference type="Gene3D" id="1.20.1290.10">
    <property type="entry name" value="AhpD-like"/>
    <property type="match status" value="1"/>
</dbReference>
<evidence type="ECO:0000256" key="1">
    <source>
        <dbReference type="SAM" id="MobiDB-lite"/>
    </source>
</evidence>
<organism evidence="2">
    <name type="scientific">freshwater metagenome</name>
    <dbReference type="NCBI Taxonomy" id="449393"/>
    <lineage>
        <taxon>unclassified sequences</taxon>
        <taxon>metagenomes</taxon>
        <taxon>ecological metagenomes</taxon>
    </lineage>
</organism>
<gene>
    <name evidence="2" type="ORF">UFOPK2810_01136</name>
</gene>
<dbReference type="AlphaFoldDB" id="A0A6J6UBB5"/>